<sequence length="51" mass="6049">MARFELCELYFFFIRLPFWLQYCHSLVLALTAIDCVINESFTITRVLLKCG</sequence>
<evidence type="ECO:0000313" key="3">
    <source>
        <dbReference type="Proteomes" id="UP000006727"/>
    </source>
</evidence>
<dbReference type="EnsemblPlants" id="Pp3c8_23200V3.2">
    <property type="protein sequence ID" value="PAC:32966485.CDS.1"/>
    <property type="gene ID" value="Pp3c8_23200"/>
</dbReference>
<reference evidence="2" key="3">
    <citation type="submission" date="2020-12" db="UniProtKB">
        <authorList>
            <consortium name="EnsemblPlants"/>
        </authorList>
    </citation>
    <scope>IDENTIFICATION</scope>
</reference>
<dbReference type="EnsemblPlants" id="Pp3c8_23200V3.1">
    <property type="protein sequence ID" value="PAC:32966484.CDS.1"/>
    <property type="gene ID" value="Pp3c8_23200"/>
</dbReference>
<reference evidence="1 3" key="1">
    <citation type="journal article" date="2008" name="Science">
        <title>The Physcomitrella genome reveals evolutionary insights into the conquest of land by plants.</title>
        <authorList>
            <person name="Rensing S."/>
            <person name="Lang D."/>
            <person name="Zimmer A."/>
            <person name="Terry A."/>
            <person name="Salamov A."/>
            <person name="Shapiro H."/>
            <person name="Nishiyama T."/>
            <person name="Perroud P.-F."/>
            <person name="Lindquist E."/>
            <person name="Kamisugi Y."/>
            <person name="Tanahashi T."/>
            <person name="Sakakibara K."/>
            <person name="Fujita T."/>
            <person name="Oishi K."/>
            <person name="Shin-I T."/>
            <person name="Kuroki Y."/>
            <person name="Toyoda A."/>
            <person name="Suzuki Y."/>
            <person name="Hashimoto A."/>
            <person name="Yamaguchi K."/>
            <person name="Sugano A."/>
            <person name="Kohara Y."/>
            <person name="Fujiyama A."/>
            <person name="Anterola A."/>
            <person name="Aoki S."/>
            <person name="Ashton N."/>
            <person name="Barbazuk W.B."/>
            <person name="Barker E."/>
            <person name="Bennetzen J."/>
            <person name="Bezanilla M."/>
            <person name="Blankenship R."/>
            <person name="Cho S.H."/>
            <person name="Dutcher S."/>
            <person name="Estelle M."/>
            <person name="Fawcett J.A."/>
            <person name="Gundlach H."/>
            <person name="Hanada K."/>
            <person name="Heyl A."/>
            <person name="Hicks K.A."/>
            <person name="Hugh J."/>
            <person name="Lohr M."/>
            <person name="Mayer K."/>
            <person name="Melkozernov A."/>
            <person name="Murata T."/>
            <person name="Nelson D."/>
            <person name="Pils B."/>
            <person name="Prigge M."/>
            <person name="Reiss B."/>
            <person name="Renner T."/>
            <person name="Rombauts S."/>
            <person name="Rushton P."/>
            <person name="Sanderfoot A."/>
            <person name="Schween G."/>
            <person name="Shiu S.-H."/>
            <person name="Stueber K."/>
            <person name="Theodoulou F.L."/>
            <person name="Tu H."/>
            <person name="Van de Peer Y."/>
            <person name="Verrier P.J."/>
            <person name="Waters E."/>
            <person name="Wood A."/>
            <person name="Yang L."/>
            <person name="Cove D."/>
            <person name="Cuming A."/>
            <person name="Hasebe M."/>
            <person name="Lucas S."/>
            <person name="Mishler D.B."/>
            <person name="Reski R."/>
            <person name="Grigoriev I."/>
            <person name="Quatrano R.S."/>
            <person name="Boore J.L."/>
        </authorList>
    </citation>
    <scope>NUCLEOTIDE SEQUENCE [LARGE SCALE GENOMIC DNA]</scope>
    <source>
        <strain evidence="2 3">cv. Gransden 2004</strain>
    </source>
</reference>
<reference evidence="1 3" key="2">
    <citation type="journal article" date="2018" name="Plant J.">
        <title>The Physcomitrella patens chromosome-scale assembly reveals moss genome structure and evolution.</title>
        <authorList>
            <person name="Lang D."/>
            <person name="Ullrich K.K."/>
            <person name="Murat F."/>
            <person name="Fuchs J."/>
            <person name="Jenkins J."/>
            <person name="Haas F.B."/>
            <person name="Piednoel M."/>
            <person name="Gundlach H."/>
            <person name="Van Bel M."/>
            <person name="Meyberg R."/>
            <person name="Vives C."/>
            <person name="Morata J."/>
            <person name="Symeonidi A."/>
            <person name="Hiss M."/>
            <person name="Muchero W."/>
            <person name="Kamisugi Y."/>
            <person name="Saleh O."/>
            <person name="Blanc G."/>
            <person name="Decker E.L."/>
            <person name="van Gessel N."/>
            <person name="Grimwood J."/>
            <person name="Hayes R.D."/>
            <person name="Graham S.W."/>
            <person name="Gunter L.E."/>
            <person name="McDaniel S.F."/>
            <person name="Hoernstein S.N.W."/>
            <person name="Larsson A."/>
            <person name="Li F.W."/>
            <person name="Perroud P.F."/>
            <person name="Phillips J."/>
            <person name="Ranjan P."/>
            <person name="Rokshar D.S."/>
            <person name="Rothfels C.J."/>
            <person name="Schneider L."/>
            <person name="Shu S."/>
            <person name="Stevenson D.W."/>
            <person name="Thummler F."/>
            <person name="Tillich M."/>
            <person name="Villarreal Aguilar J.C."/>
            <person name="Widiez T."/>
            <person name="Wong G.K."/>
            <person name="Wymore A."/>
            <person name="Zhang Y."/>
            <person name="Zimmer A.D."/>
            <person name="Quatrano R.S."/>
            <person name="Mayer K.F.X."/>
            <person name="Goodstein D."/>
            <person name="Casacuberta J.M."/>
            <person name="Vandepoele K."/>
            <person name="Reski R."/>
            <person name="Cuming A.C."/>
            <person name="Tuskan G.A."/>
            <person name="Maumus F."/>
            <person name="Salse J."/>
            <person name="Schmutz J."/>
            <person name="Rensing S.A."/>
        </authorList>
    </citation>
    <scope>NUCLEOTIDE SEQUENCE [LARGE SCALE GENOMIC DNA]</scope>
    <source>
        <strain evidence="2 3">cv. Gransden 2004</strain>
    </source>
</reference>
<protein>
    <submittedName>
        <fullName evidence="1 2">Uncharacterized protein</fullName>
    </submittedName>
</protein>
<dbReference type="Gramene" id="Pp3c8_23200V3.2">
    <property type="protein sequence ID" value="PAC:32966485.CDS.1"/>
    <property type="gene ID" value="Pp3c8_23200"/>
</dbReference>
<proteinExistence type="predicted"/>
<evidence type="ECO:0000313" key="2">
    <source>
        <dbReference type="EnsemblPlants" id="PAC:32966484.CDS.1"/>
    </source>
</evidence>
<dbReference type="Proteomes" id="UP000006727">
    <property type="component" value="Chromosome 8"/>
</dbReference>
<dbReference type="EMBL" id="ABEU02000008">
    <property type="protein sequence ID" value="PNR50066.1"/>
    <property type="molecule type" value="Genomic_DNA"/>
</dbReference>
<accession>A0A2K1K8G1</accession>
<name>A0A2K1K8G1_PHYPA</name>
<organism evidence="1">
    <name type="scientific">Physcomitrium patens</name>
    <name type="common">Spreading-leaved earth moss</name>
    <name type="synonym">Physcomitrella patens</name>
    <dbReference type="NCBI Taxonomy" id="3218"/>
    <lineage>
        <taxon>Eukaryota</taxon>
        <taxon>Viridiplantae</taxon>
        <taxon>Streptophyta</taxon>
        <taxon>Embryophyta</taxon>
        <taxon>Bryophyta</taxon>
        <taxon>Bryophytina</taxon>
        <taxon>Bryopsida</taxon>
        <taxon>Funariidae</taxon>
        <taxon>Funariales</taxon>
        <taxon>Funariaceae</taxon>
        <taxon>Physcomitrium</taxon>
    </lineage>
</organism>
<keyword evidence="3" id="KW-1185">Reference proteome</keyword>
<gene>
    <name evidence="1" type="ORF">PHYPA_011963</name>
</gene>
<dbReference type="Gramene" id="Pp3c8_23200V3.1">
    <property type="protein sequence ID" value="PAC:32966484.CDS.1"/>
    <property type="gene ID" value="Pp3c8_23200"/>
</dbReference>
<evidence type="ECO:0000313" key="1">
    <source>
        <dbReference type="EMBL" id="PNR50066.1"/>
    </source>
</evidence>
<dbReference type="InParanoid" id="A0A2K1K8G1"/>
<dbReference type="AlphaFoldDB" id="A0A2K1K8G1"/>